<dbReference type="RefSeq" id="WP_169493388.1">
    <property type="nucleotide sequence ID" value="NZ_JABBGM010000004.1"/>
</dbReference>
<sequence length="167" mass="18158">MVSARFKECLLDVYLSVYAAEAVFEVMLVRAQDGEQRYILSTLLQAETEAKVVMRPLLTRLGLPITDSEGTSVGGAAAANQLSSLPWTDRFDALGDMIRATYLPRYLELATLVTPEEDAEAAAIARFMGEHEQAVLQVADNVVQGVPDPAAPLAALLHFPLVRPTLM</sequence>
<keyword evidence="2" id="KW-1185">Reference proteome</keyword>
<protein>
    <recommendedName>
        <fullName evidence="3">Ferritin-like metal-binding protein YciE</fullName>
    </recommendedName>
</protein>
<proteinExistence type="predicted"/>
<evidence type="ECO:0000313" key="1">
    <source>
        <dbReference type="EMBL" id="NML94113.1"/>
    </source>
</evidence>
<evidence type="ECO:0008006" key="3">
    <source>
        <dbReference type="Google" id="ProtNLM"/>
    </source>
</evidence>
<dbReference type="EMBL" id="JABBGM010000004">
    <property type="protein sequence ID" value="NML94113.1"/>
    <property type="molecule type" value="Genomic_DNA"/>
</dbReference>
<organism evidence="1 2">
    <name type="scientific">Novosphingobium olei</name>
    <dbReference type="NCBI Taxonomy" id="2728851"/>
    <lineage>
        <taxon>Bacteria</taxon>
        <taxon>Pseudomonadati</taxon>
        <taxon>Pseudomonadota</taxon>
        <taxon>Alphaproteobacteria</taxon>
        <taxon>Sphingomonadales</taxon>
        <taxon>Sphingomonadaceae</taxon>
        <taxon>Novosphingobium</taxon>
    </lineage>
</organism>
<accession>A0A7Y0BPJ6</accession>
<name>A0A7Y0BPJ6_9SPHN</name>
<reference evidence="1 2" key="1">
    <citation type="submission" date="2020-04" db="EMBL/GenBank/DDBJ databases">
        <title>Novosphingobium sp. TW-4 isolated from soil.</title>
        <authorList>
            <person name="Dahal R.H."/>
            <person name="Chaudhary D.K."/>
        </authorList>
    </citation>
    <scope>NUCLEOTIDE SEQUENCE [LARGE SCALE GENOMIC DNA]</scope>
    <source>
        <strain evidence="1 2">TW-4</strain>
    </source>
</reference>
<gene>
    <name evidence="1" type="ORF">HHL27_10610</name>
</gene>
<evidence type="ECO:0000313" key="2">
    <source>
        <dbReference type="Proteomes" id="UP000583556"/>
    </source>
</evidence>
<dbReference type="AlphaFoldDB" id="A0A7Y0BPJ6"/>
<dbReference type="Proteomes" id="UP000583556">
    <property type="component" value="Unassembled WGS sequence"/>
</dbReference>
<comment type="caution">
    <text evidence="1">The sequence shown here is derived from an EMBL/GenBank/DDBJ whole genome shotgun (WGS) entry which is preliminary data.</text>
</comment>